<accession>A0A2M7BZ96</accession>
<dbReference type="AlphaFoldDB" id="A0A2M7BZ96"/>
<name>A0A2M7BZ96_9BACT</name>
<dbReference type="InterPro" id="IPR036583">
    <property type="entry name" value="23S_rRNA_IVS_sf"/>
</dbReference>
<evidence type="ECO:0000313" key="1">
    <source>
        <dbReference type="EMBL" id="PIV14060.1"/>
    </source>
</evidence>
<dbReference type="InterPro" id="IPR012657">
    <property type="entry name" value="23S_rRNA-intervening_sequence"/>
</dbReference>
<organism evidence="1 2">
    <name type="scientific">bacterium (Candidatus Gribaldobacteria) CG03_land_8_20_14_0_80_36_40</name>
    <dbReference type="NCBI Taxonomy" id="2014271"/>
    <lineage>
        <taxon>Bacteria</taxon>
        <taxon>Candidatus Gribaldobacteria</taxon>
    </lineage>
</organism>
<dbReference type="SUPFAM" id="SSF158446">
    <property type="entry name" value="IVS-encoded protein-like"/>
    <property type="match status" value="1"/>
</dbReference>
<proteinExistence type="predicted"/>
<evidence type="ECO:0000313" key="2">
    <source>
        <dbReference type="Proteomes" id="UP000228816"/>
    </source>
</evidence>
<dbReference type="Proteomes" id="UP000228816">
    <property type="component" value="Unassembled WGS sequence"/>
</dbReference>
<dbReference type="EMBL" id="PEUS01000022">
    <property type="protein sequence ID" value="PIV14060.1"/>
    <property type="molecule type" value="Genomic_DNA"/>
</dbReference>
<reference evidence="2" key="1">
    <citation type="submission" date="2017-09" db="EMBL/GenBank/DDBJ databases">
        <title>Depth-based differentiation of microbial function through sediment-hosted aquifers and enrichment of novel symbionts in the deep terrestrial subsurface.</title>
        <authorList>
            <person name="Probst A.J."/>
            <person name="Ladd B."/>
            <person name="Jarett J.K."/>
            <person name="Geller-Mcgrath D.E."/>
            <person name="Sieber C.M.K."/>
            <person name="Emerson J.B."/>
            <person name="Anantharaman K."/>
            <person name="Thomas B.C."/>
            <person name="Malmstrom R."/>
            <person name="Stieglmeier M."/>
            <person name="Klingl A."/>
            <person name="Woyke T."/>
            <person name="Ryan C.M."/>
            <person name="Banfield J.F."/>
        </authorList>
    </citation>
    <scope>NUCLEOTIDE SEQUENCE [LARGE SCALE GENOMIC DNA]</scope>
</reference>
<dbReference type="Gene3D" id="1.20.1440.60">
    <property type="entry name" value="23S rRNA-intervening sequence"/>
    <property type="match status" value="1"/>
</dbReference>
<sequence>MAPWTNTVLLRFLIRKFTEELPRSEYRSKTQLDDAGRSVVSNIEEGYKRPTTKEYLDFIGFSQGSLEEIKGLIRQAYQDRFLKSKSGSNLTGLGIDLKEFKGRLGDFKGGDSKGGDSKGGDFKGWVPLEVLYPPLASLKGADLTLEIFIELINKTDWLLRQTVTSLEKKMAEEMPMSAQEKWLKAQMERRFEEDRKIDEELRKMAGRRFNEKLKKE</sequence>
<dbReference type="Pfam" id="PF05635">
    <property type="entry name" value="23S_rRNA_IVP"/>
    <property type="match status" value="1"/>
</dbReference>
<gene>
    <name evidence="1" type="ORF">COS44_01015</name>
</gene>
<comment type="caution">
    <text evidence="1">The sequence shown here is derived from an EMBL/GenBank/DDBJ whole genome shotgun (WGS) entry which is preliminary data.</text>
</comment>
<dbReference type="NCBIfam" id="TIGR02436">
    <property type="entry name" value="four helix bundle protein"/>
    <property type="match status" value="1"/>
</dbReference>
<protein>
    <submittedName>
        <fullName evidence="1">Uncharacterized protein</fullName>
    </submittedName>
</protein>